<dbReference type="OrthoDB" id="3681249at2"/>
<dbReference type="PROSITE" id="PS00435">
    <property type="entry name" value="PEROXIDASE_1"/>
    <property type="match status" value="1"/>
</dbReference>
<dbReference type="AlphaFoldDB" id="A8LZV6"/>
<dbReference type="PATRIC" id="fig|391037.6.peg.3705"/>
<protein>
    <submittedName>
        <fullName evidence="1">Uncharacterized protein</fullName>
    </submittedName>
</protein>
<reference evidence="1" key="1">
    <citation type="submission" date="2007-10" db="EMBL/GenBank/DDBJ databases">
        <title>Complete sequence of Salinispora arenicola CNS-205.</title>
        <authorList>
            <consortium name="US DOE Joint Genome Institute"/>
            <person name="Copeland A."/>
            <person name="Lucas S."/>
            <person name="Lapidus A."/>
            <person name="Barry K."/>
            <person name="Glavina del Rio T."/>
            <person name="Dalin E."/>
            <person name="Tice H."/>
            <person name="Pitluck S."/>
            <person name="Foster B."/>
            <person name="Schmutz J."/>
            <person name="Larimer F."/>
            <person name="Land M."/>
            <person name="Hauser L."/>
            <person name="Kyrpides N."/>
            <person name="Ivanova N."/>
            <person name="Jensen P.R."/>
            <person name="Moore B.S."/>
            <person name="Penn K."/>
            <person name="Jenkins C."/>
            <person name="Udwary D."/>
            <person name="Xiang L."/>
            <person name="Gontang E."/>
            <person name="Richardson P."/>
        </authorList>
    </citation>
    <scope>NUCLEOTIDE SEQUENCE [LARGE SCALE GENOMIC DNA]</scope>
    <source>
        <strain evidence="1">CNS-205</strain>
    </source>
</reference>
<name>A8LZV6_SALAI</name>
<proteinExistence type="predicted"/>
<dbReference type="EMBL" id="CP000850">
    <property type="protein sequence ID" value="ABV99470.1"/>
    <property type="molecule type" value="Genomic_DNA"/>
</dbReference>
<dbReference type="eggNOG" id="COG1595">
    <property type="taxonomic scope" value="Bacteria"/>
</dbReference>
<evidence type="ECO:0000313" key="1">
    <source>
        <dbReference type="EMBL" id="ABV99470.1"/>
    </source>
</evidence>
<organism evidence="1">
    <name type="scientific">Salinispora arenicola (strain CNS-205)</name>
    <dbReference type="NCBI Taxonomy" id="391037"/>
    <lineage>
        <taxon>Bacteria</taxon>
        <taxon>Bacillati</taxon>
        <taxon>Actinomycetota</taxon>
        <taxon>Actinomycetes</taxon>
        <taxon>Micromonosporales</taxon>
        <taxon>Micromonosporaceae</taxon>
        <taxon>Salinispora</taxon>
    </lineage>
</organism>
<gene>
    <name evidence="1" type="ordered locus">Sare_3676</name>
</gene>
<dbReference type="InterPro" id="IPR019793">
    <property type="entry name" value="Peroxidases_heam-ligand_BS"/>
</dbReference>
<sequence length="180" mass="19559">MTLSGFGGVLRAAGGGGAVVWAEHREAFQVDHFRIPPDGQWQPRGDVAAICGPKSSPVTAQAISSDPVLMFEPDDAGRWNIRERDGSRVYESPMDDPTAPRWADVAYVGRLALKEQTIFIVAGVHALGSVGAIDYLARNLPDLYAHVGTHRFSMVIRSEHDGDTVTRSELACPPRIHDQT</sequence>
<dbReference type="KEGG" id="saq:Sare_3676"/>
<accession>A8LZV6</accession>
<dbReference type="STRING" id="391037.Sare_3676"/>
<dbReference type="HOGENOM" id="CLU_1495183_0_0_11"/>